<dbReference type="EMBL" id="JADBEC010000001">
    <property type="protein sequence ID" value="MBE1506554.1"/>
    <property type="molecule type" value="Genomic_DNA"/>
</dbReference>
<protein>
    <submittedName>
        <fullName evidence="1">Uncharacterized protein</fullName>
    </submittedName>
</protein>
<gene>
    <name evidence="1" type="ORF">H4W29_003735</name>
</gene>
<evidence type="ECO:0000313" key="1">
    <source>
        <dbReference type="EMBL" id="MBE1506554.1"/>
    </source>
</evidence>
<comment type="caution">
    <text evidence="1">The sequence shown here is derived from an EMBL/GenBank/DDBJ whole genome shotgun (WGS) entry which is preliminary data.</text>
</comment>
<organism evidence="1 2">
    <name type="scientific">Rhizobium viscosum</name>
    <name type="common">Arthrobacter viscosus</name>
    <dbReference type="NCBI Taxonomy" id="1673"/>
    <lineage>
        <taxon>Bacteria</taxon>
        <taxon>Pseudomonadati</taxon>
        <taxon>Pseudomonadota</taxon>
        <taxon>Alphaproteobacteria</taxon>
        <taxon>Hyphomicrobiales</taxon>
        <taxon>Rhizobiaceae</taxon>
        <taxon>Rhizobium/Agrobacterium group</taxon>
        <taxon>Rhizobium</taxon>
    </lineage>
</organism>
<dbReference type="Proteomes" id="UP000620262">
    <property type="component" value="Unassembled WGS sequence"/>
</dbReference>
<name>A0ABR9ITM9_RHIVS</name>
<keyword evidence="2" id="KW-1185">Reference proteome</keyword>
<dbReference type="RefSeq" id="WP_192730243.1">
    <property type="nucleotide sequence ID" value="NZ_BAAAVL010000018.1"/>
</dbReference>
<evidence type="ECO:0000313" key="2">
    <source>
        <dbReference type="Proteomes" id="UP000620262"/>
    </source>
</evidence>
<sequence length="137" mass="15570">MTTVYVRYGSAGTILEIFTRDQPDMILTPHDDEEPLIAKFLRDPLGLEDAFPPLKKWQLWLAALELEPPVFKADVLSLVNGMGDMSVKDKETVRIMIEDAQEYSRNDPRIDLLAMAMGIPPNQMDDLWRWAAGIKPV</sequence>
<accession>A0ABR9ITM9</accession>
<reference evidence="1 2" key="1">
    <citation type="submission" date="2020-10" db="EMBL/GenBank/DDBJ databases">
        <title>Sequencing the genomes of 1000 actinobacteria strains.</title>
        <authorList>
            <person name="Klenk H.-P."/>
        </authorList>
    </citation>
    <scope>NUCLEOTIDE SEQUENCE [LARGE SCALE GENOMIC DNA]</scope>
    <source>
        <strain evidence="1 2">DSM 7307</strain>
    </source>
</reference>
<proteinExistence type="predicted"/>